<reference evidence="1 2" key="1">
    <citation type="submission" date="2017-01" db="EMBL/GenBank/DDBJ databases">
        <title>Draft genome sequence of Diplodia seriata F98.1, a fungal species involved in grapevine trunk diseases.</title>
        <authorList>
            <person name="Robert-Siegwald G."/>
            <person name="Vallet J."/>
            <person name="Abou-Mansour E."/>
            <person name="Xu J."/>
            <person name="Rey P."/>
            <person name="Bertsch C."/>
            <person name="Rego C."/>
            <person name="Larignon P."/>
            <person name="Fontaine F."/>
            <person name="Lebrun M.-H."/>
        </authorList>
    </citation>
    <scope>NUCLEOTIDE SEQUENCE [LARGE SCALE GENOMIC DNA]</scope>
    <source>
        <strain evidence="1 2">F98.1</strain>
    </source>
</reference>
<dbReference type="STRING" id="420778.A0A1S8BAF8"/>
<comment type="caution">
    <text evidence="1">The sequence shown here is derived from an EMBL/GenBank/DDBJ whole genome shotgun (WGS) entry which is preliminary data.</text>
</comment>
<dbReference type="EMBL" id="MSZU01000095">
    <property type="protein sequence ID" value="OMP84323.1"/>
    <property type="molecule type" value="Genomic_DNA"/>
</dbReference>
<accession>A0A1S8BAF8</accession>
<dbReference type="OrthoDB" id="5275938at2759"/>
<evidence type="ECO:0000313" key="2">
    <source>
        <dbReference type="Proteomes" id="UP000190776"/>
    </source>
</evidence>
<sequence>MLDPPFQRDGGPRRIELPEDDPFAMHAICAAIHSRDEKLPETLTPKQLLAIAYAAQKYDLIFRLRCIFDNFISLAMSGSPLSLPIEDAWDIMVAAYILQNAKWFYQATANIVLRYNCSFLRLGLPCGDLMPADIIYTLEEKRNHIRLELIALLYREAAGGRPNDCRCGWNAQRCLAWMRKLEYSQLSPNYIAERDLSWTFSIVENISDPVVVEDKSCSSSRWHVKPSWRTRLLAPLKELKVSAGILLESFRSNRDGEWRLTRRRG</sequence>
<organism evidence="1 2">
    <name type="scientific">Diplodia seriata</name>
    <dbReference type="NCBI Taxonomy" id="420778"/>
    <lineage>
        <taxon>Eukaryota</taxon>
        <taxon>Fungi</taxon>
        <taxon>Dikarya</taxon>
        <taxon>Ascomycota</taxon>
        <taxon>Pezizomycotina</taxon>
        <taxon>Dothideomycetes</taxon>
        <taxon>Dothideomycetes incertae sedis</taxon>
        <taxon>Botryosphaeriales</taxon>
        <taxon>Botryosphaeriaceae</taxon>
        <taxon>Diplodia</taxon>
    </lineage>
</organism>
<name>A0A1S8BAF8_9PEZI</name>
<dbReference type="AlphaFoldDB" id="A0A1S8BAF8"/>
<gene>
    <name evidence="1" type="ORF">BK809_0000330</name>
</gene>
<dbReference type="Proteomes" id="UP000190776">
    <property type="component" value="Unassembled WGS sequence"/>
</dbReference>
<protein>
    <submittedName>
        <fullName evidence="1">Uncharacterized protein</fullName>
    </submittedName>
</protein>
<proteinExistence type="predicted"/>
<evidence type="ECO:0000313" key="1">
    <source>
        <dbReference type="EMBL" id="OMP84323.1"/>
    </source>
</evidence>